<dbReference type="EMBL" id="LBWP01000003">
    <property type="protein sequence ID" value="KKR11732.1"/>
    <property type="molecule type" value="Genomic_DNA"/>
</dbReference>
<evidence type="ECO:0000313" key="1">
    <source>
        <dbReference type="EMBL" id="KKR11732.1"/>
    </source>
</evidence>
<evidence type="ECO:0000313" key="2">
    <source>
        <dbReference type="Proteomes" id="UP000034246"/>
    </source>
</evidence>
<dbReference type="CDD" id="cd02440">
    <property type="entry name" value="AdoMet_MTases"/>
    <property type="match status" value="1"/>
</dbReference>
<dbReference type="GO" id="GO:0008168">
    <property type="term" value="F:methyltransferase activity"/>
    <property type="evidence" value="ECO:0007669"/>
    <property type="project" value="UniProtKB-KW"/>
</dbReference>
<dbReference type="InterPro" id="IPR029063">
    <property type="entry name" value="SAM-dependent_MTases_sf"/>
</dbReference>
<proteinExistence type="predicted"/>
<protein>
    <submittedName>
        <fullName evidence="1">Methyltransferase type 12</fullName>
    </submittedName>
</protein>
<organism evidence="1 2">
    <name type="scientific">Candidatus Woesebacteria bacterium GW2011_GWA1_39_21</name>
    <dbReference type="NCBI Taxonomy" id="1618550"/>
    <lineage>
        <taxon>Bacteria</taxon>
        <taxon>Candidatus Woeseibacteriota</taxon>
    </lineage>
</organism>
<gene>
    <name evidence="1" type="ORF">UT39_C0003G0001</name>
</gene>
<dbReference type="PANTHER" id="PTHR43861">
    <property type="entry name" value="TRANS-ACONITATE 2-METHYLTRANSFERASE-RELATED"/>
    <property type="match status" value="1"/>
</dbReference>
<accession>A0A0G0RDJ7</accession>
<dbReference type="Pfam" id="PF13489">
    <property type="entry name" value="Methyltransf_23"/>
    <property type="match status" value="1"/>
</dbReference>
<dbReference type="SUPFAM" id="SSF53335">
    <property type="entry name" value="S-adenosyl-L-methionine-dependent methyltransferases"/>
    <property type="match status" value="1"/>
</dbReference>
<feature type="non-terminal residue" evidence="1">
    <location>
        <position position="211"/>
    </location>
</feature>
<dbReference type="Proteomes" id="UP000034246">
    <property type="component" value="Unassembled WGS sequence"/>
</dbReference>
<reference evidence="1 2" key="1">
    <citation type="journal article" date="2015" name="Nature">
        <title>rRNA introns, odd ribosomes, and small enigmatic genomes across a large radiation of phyla.</title>
        <authorList>
            <person name="Brown C.T."/>
            <person name="Hug L.A."/>
            <person name="Thomas B.C."/>
            <person name="Sharon I."/>
            <person name="Castelle C.J."/>
            <person name="Singh A."/>
            <person name="Wilkins M.J."/>
            <person name="Williams K.H."/>
            <person name="Banfield J.F."/>
        </authorList>
    </citation>
    <scope>NUCLEOTIDE SEQUENCE [LARGE SCALE GENOMIC DNA]</scope>
</reference>
<dbReference type="AlphaFoldDB" id="A0A0G0RDJ7"/>
<sequence length="211" mass="24939">MANFKPFNNYTFFLVDKLLDKHNINPPFLDAGCGIGDLSYHLGSKKFDGKAIDLSKKAYTIAKNKLQKFPKIKVERTDLEKVGGKYNCIFLWDVMEHIENDIKSLKIIRHLLNKNGYLLLHVPSNMNEWNWDDEFYGHYRRYGKTDLKEKLNSNGFKIVSLWDTTFPFFWLMRGTYLSILKKPKINYENKNERTSKSSLVPSWKVRFINNR</sequence>
<keyword evidence="1" id="KW-0489">Methyltransferase</keyword>
<dbReference type="PANTHER" id="PTHR43861:SF6">
    <property type="entry name" value="METHYLTRANSFERASE TYPE 11"/>
    <property type="match status" value="1"/>
</dbReference>
<dbReference type="STRING" id="1618550.UT39_C0003G0001"/>
<keyword evidence="1" id="KW-0808">Transferase</keyword>
<dbReference type="Gene3D" id="3.40.50.150">
    <property type="entry name" value="Vaccinia Virus protein VP39"/>
    <property type="match status" value="1"/>
</dbReference>
<dbReference type="GO" id="GO:0032259">
    <property type="term" value="P:methylation"/>
    <property type="evidence" value="ECO:0007669"/>
    <property type="project" value="UniProtKB-KW"/>
</dbReference>
<comment type="caution">
    <text evidence="1">The sequence shown here is derived from an EMBL/GenBank/DDBJ whole genome shotgun (WGS) entry which is preliminary data.</text>
</comment>
<name>A0A0G0RDJ7_9BACT</name>